<reference evidence="2" key="1">
    <citation type="submission" date="2020-05" db="EMBL/GenBank/DDBJ databases">
        <title>Mycena genomes resolve the evolution of fungal bioluminescence.</title>
        <authorList>
            <person name="Tsai I.J."/>
        </authorList>
    </citation>
    <scope>NUCLEOTIDE SEQUENCE</scope>
    <source>
        <strain evidence="2">160909Yilan</strain>
    </source>
</reference>
<feature type="compositionally biased region" description="Gly residues" evidence="1">
    <location>
        <begin position="183"/>
        <end position="203"/>
    </location>
</feature>
<keyword evidence="3" id="KW-1185">Reference proteome</keyword>
<organism evidence="2 3">
    <name type="scientific">Mycena sanguinolenta</name>
    <dbReference type="NCBI Taxonomy" id="230812"/>
    <lineage>
        <taxon>Eukaryota</taxon>
        <taxon>Fungi</taxon>
        <taxon>Dikarya</taxon>
        <taxon>Basidiomycota</taxon>
        <taxon>Agaricomycotina</taxon>
        <taxon>Agaricomycetes</taxon>
        <taxon>Agaricomycetidae</taxon>
        <taxon>Agaricales</taxon>
        <taxon>Marasmiineae</taxon>
        <taxon>Mycenaceae</taxon>
        <taxon>Mycena</taxon>
    </lineage>
</organism>
<evidence type="ECO:0000256" key="1">
    <source>
        <dbReference type="SAM" id="MobiDB-lite"/>
    </source>
</evidence>
<feature type="compositionally biased region" description="Polar residues" evidence="1">
    <location>
        <begin position="35"/>
        <end position="44"/>
    </location>
</feature>
<proteinExistence type="predicted"/>
<evidence type="ECO:0000313" key="3">
    <source>
        <dbReference type="Proteomes" id="UP000623467"/>
    </source>
</evidence>
<comment type="caution">
    <text evidence="2">The sequence shown here is derived from an EMBL/GenBank/DDBJ whole genome shotgun (WGS) entry which is preliminary data.</text>
</comment>
<accession>A0A8H6X665</accession>
<feature type="compositionally biased region" description="Polar residues" evidence="1">
    <location>
        <begin position="146"/>
        <end position="157"/>
    </location>
</feature>
<evidence type="ECO:0000313" key="2">
    <source>
        <dbReference type="EMBL" id="KAF7334729.1"/>
    </source>
</evidence>
<sequence>MPESGTPPHNKPLKQLAVQPSTKRKAMTLPVTPVLPTQSGSPTPRNGKDKQALTPLTAVPVERQLKNRFSRQAFVQPRADGEATSGPVLPVPPIQTRSSTPQNRKDRQAVEPNARNMTPHNKPSKQVFVQPNTNKKATALPVPSVLPSQSRSPTPQNGKDRQAVEPSAEKTSTCHQLTVHMHGGNGGAGGSGGIEGGSGGPGEGPQLILNGTNNVLVNNNYATSKFF</sequence>
<dbReference type="EMBL" id="JACAZH010000046">
    <property type="protein sequence ID" value="KAF7334729.1"/>
    <property type="molecule type" value="Genomic_DNA"/>
</dbReference>
<feature type="region of interest" description="Disordered" evidence="1">
    <location>
        <begin position="1"/>
        <end position="206"/>
    </location>
</feature>
<dbReference type="Proteomes" id="UP000623467">
    <property type="component" value="Unassembled WGS sequence"/>
</dbReference>
<protein>
    <submittedName>
        <fullName evidence="2">Uncharacterized protein</fullName>
    </submittedName>
</protein>
<name>A0A8H6X665_9AGAR</name>
<feature type="compositionally biased region" description="Polar residues" evidence="1">
    <location>
        <begin position="127"/>
        <end position="136"/>
    </location>
</feature>
<dbReference type="AlphaFoldDB" id="A0A8H6X665"/>
<gene>
    <name evidence="2" type="ORF">MSAN_02371200</name>
</gene>